<name>A0AC61QIP8_9BACT</name>
<comment type="caution">
    <text evidence="1">The sequence shown here is derived from an EMBL/GenBank/DDBJ whole genome shotgun (WGS) entry which is preliminary data.</text>
</comment>
<accession>A0AC61QIP8</accession>
<proteinExistence type="predicted"/>
<dbReference type="EMBL" id="SMOG01000014">
    <property type="protein sequence ID" value="TDF72851.1"/>
    <property type="molecule type" value="Genomic_DNA"/>
</dbReference>
<protein>
    <submittedName>
        <fullName evidence="1">DUF2147 domain-containing protein</fullName>
    </submittedName>
</protein>
<evidence type="ECO:0000313" key="1">
    <source>
        <dbReference type="EMBL" id="TDF72851.1"/>
    </source>
</evidence>
<keyword evidence="2" id="KW-1185">Reference proteome</keyword>
<reference evidence="1" key="1">
    <citation type="submission" date="2019-03" db="EMBL/GenBank/DDBJ databases">
        <title>Candidatus Syntrophosphaera thermopropionivorans: a novel player in syntrophic propionate oxidation during anaerobic digestion.</title>
        <authorList>
            <person name="Dyksma S."/>
        </authorList>
    </citation>
    <scope>NUCLEOTIDE SEQUENCE</scope>
    <source>
        <strain evidence="1">W5</strain>
    </source>
</reference>
<gene>
    <name evidence="1" type="ORF">E0946_05070</name>
</gene>
<organism evidence="1 2">
    <name type="scientific">Candidatus Syntrophosphaera thermopropionivorans</name>
    <dbReference type="NCBI Taxonomy" id="2593015"/>
    <lineage>
        <taxon>Bacteria</taxon>
        <taxon>Pseudomonadati</taxon>
        <taxon>Candidatus Cloacimonadota</taxon>
        <taxon>Candidatus Cloacimonadia</taxon>
        <taxon>Candidatus Cloacimonadales</taxon>
        <taxon>Candidatus Cloacimonadaceae</taxon>
        <taxon>Candidatus Syntrophosphaera</taxon>
    </lineage>
</organism>
<sequence>MKKLILSLTAVAMFLPVMLVAQVYSIEGYWHDPDKTAKVQIYQPYTDYYCGKIIWLKEPMENGKPRMDIKNPDPNLRSRPLMDLVIIKGLVPAGENKYENGTFYDYATGNTYSAKVELTGPNTMKLRKYIGVSFMGHTETWTRAK</sequence>
<evidence type="ECO:0000313" key="2">
    <source>
        <dbReference type="Proteomes" id="UP000294588"/>
    </source>
</evidence>
<dbReference type="Proteomes" id="UP000294588">
    <property type="component" value="Unassembled WGS sequence"/>
</dbReference>